<dbReference type="GO" id="GO:0016787">
    <property type="term" value="F:hydrolase activity"/>
    <property type="evidence" value="ECO:0007669"/>
    <property type="project" value="UniProtKB-KW"/>
</dbReference>
<keyword evidence="2" id="KW-0479">Metal-binding</keyword>
<organism evidence="6 7">
    <name type="scientific">Kineosphaera limosa NBRC 100340</name>
    <dbReference type="NCBI Taxonomy" id="1184609"/>
    <lineage>
        <taxon>Bacteria</taxon>
        <taxon>Bacillati</taxon>
        <taxon>Actinomycetota</taxon>
        <taxon>Actinomycetes</taxon>
        <taxon>Micrococcales</taxon>
        <taxon>Dermatophilaceae</taxon>
        <taxon>Kineosphaera</taxon>
    </lineage>
</organism>
<dbReference type="Proteomes" id="UP000008366">
    <property type="component" value="Unassembled WGS sequence"/>
</dbReference>
<accession>K6WAJ3</accession>
<evidence type="ECO:0000259" key="5">
    <source>
        <dbReference type="Pfam" id="PF01850"/>
    </source>
</evidence>
<reference evidence="6 7" key="1">
    <citation type="submission" date="2012-08" db="EMBL/GenBank/DDBJ databases">
        <title>Whole genome shotgun sequence of Kineosphaera limosa NBRC 100340.</title>
        <authorList>
            <person name="Yoshida I."/>
            <person name="Isaki S."/>
            <person name="Hosoyama A."/>
            <person name="Tsuchikane K."/>
            <person name="Katsumata H."/>
            <person name="Ando Y."/>
            <person name="Ohji S."/>
            <person name="Hamada M."/>
            <person name="Tamura T."/>
            <person name="Yamazoe A."/>
            <person name="Yamazaki S."/>
            <person name="Fujita N."/>
        </authorList>
    </citation>
    <scope>NUCLEOTIDE SEQUENCE [LARGE SCALE GENOMIC DNA]</scope>
    <source>
        <strain evidence="6 7">NBRC 100340</strain>
    </source>
</reference>
<evidence type="ECO:0000313" key="7">
    <source>
        <dbReference type="Proteomes" id="UP000008366"/>
    </source>
</evidence>
<dbReference type="CDD" id="cd09874">
    <property type="entry name" value="PIN_MT3492-like"/>
    <property type="match status" value="1"/>
</dbReference>
<evidence type="ECO:0000313" key="6">
    <source>
        <dbReference type="EMBL" id="GAB96225.1"/>
    </source>
</evidence>
<keyword evidence="3" id="KW-0378">Hydrolase</keyword>
<dbReference type="GO" id="GO:0046872">
    <property type="term" value="F:metal ion binding"/>
    <property type="evidence" value="ECO:0007669"/>
    <property type="project" value="UniProtKB-KW"/>
</dbReference>
<evidence type="ECO:0000256" key="4">
    <source>
        <dbReference type="ARBA" id="ARBA00022842"/>
    </source>
</evidence>
<dbReference type="eggNOG" id="COG1848">
    <property type="taxonomic scope" value="Bacteria"/>
</dbReference>
<dbReference type="OrthoDB" id="1525146at2"/>
<name>K6WAJ3_9MICO</name>
<dbReference type="RefSeq" id="WP_006592757.1">
    <property type="nucleotide sequence ID" value="NZ_BAHD01000033.1"/>
</dbReference>
<sequence length="139" mass="14999">MVTQYYLDSSVGLRILLGHSPAAARWFDSATGSPRDRVISSRLLRTEMTRALRRLGEPLETRRAVLDHVGIVPLDHAVLQEAEAIVPHLKSLDAIHLGSALRSGVEGIVIATHDRAMAVVAGELGLDVHDPVTDDSALP</sequence>
<dbReference type="Gene3D" id="3.40.50.1010">
    <property type="entry name" value="5'-nuclease"/>
    <property type="match status" value="1"/>
</dbReference>
<evidence type="ECO:0000256" key="2">
    <source>
        <dbReference type="ARBA" id="ARBA00022723"/>
    </source>
</evidence>
<comment type="caution">
    <text evidence="6">The sequence shown here is derived from an EMBL/GenBank/DDBJ whole genome shotgun (WGS) entry which is preliminary data.</text>
</comment>
<dbReference type="GO" id="GO:0004518">
    <property type="term" value="F:nuclease activity"/>
    <property type="evidence" value="ECO:0007669"/>
    <property type="project" value="UniProtKB-KW"/>
</dbReference>
<keyword evidence="7" id="KW-1185">Reference proteome</keyword>
<keyword evidence="4" id="KW-0460">Magnesium</keyword>
<evidence type="ECO:0000256" key="3">
    <source>
        <dbReference type="ARBA" id="ARBA00022801"/>
    </source>
</evidence>
<dbReference type="AlphaFoldDB" id="K6WAJ3"/>
<dbReference type="EMBL" id="BAHD01000033">
    <property type="protein sequence ID" value="GAB96225.1"/>
    <property type="molecule type" value="Genomic_DNA"/>
</dbReference>
<evidence type="ECO:0000256" key="1">
    <source>
        <dbReference type="ARBA" id="ARBA00022722"/>
    </source>
</evidence>
<dbReference type="Pfam" id="PF01850">
    <property type="entry name" value="PIN"/>
    <property type="match status" value="1"/>
</dbReference>
<protein>
    <recommendedName>
        <fullName evidence="5">PIN domain-containing protein</fullName>
    </recommendedName>
</protein>
<dbReference type="STRING" id="1184609.KILIM_033_00450"/>
<proteinExistence type="predicted"/>
<dbReference type="InterPro" id="IPR029060">
    <property type="entry name" value="PIN-like_dom_sf"/>
</dbReference>
<dbReference type="InterPro" id="IPR002716">
    <property type="entry name" value="PIN_dom"/>
</dbReference>
<dbReference type="SUPFAM" id="SSF88723">
    <property type="entry name" value="PIN domain-like"/>
    <property type="match status" value="1"/>
</dbReference>
<feature type="domain" description="PIN" evidence="5">
    <location>
        <begin position="5"/>
        <end position="122"/>
    </location>
</feature>
<gene>
    <name evidence="6" type="ORF">KILIM_033_00450</name>
</gene>
<keyword evidence="1" id="KW-0540">Nuclease</keyword>